<keyword evidence="3" id="KW-1185">Reference proteome</keyword>
<proteinExistence type="predicted"/>
<dbReference type="EMBL" id="KZ772678">
    <property type="protein sequence ID" value="PTQ48144.1"/>
    <property type="molecule type" value="Genomic_DNA"/>
</dbReference>
<dbReference type="AlphaFoldDB" id="A0A2R6XPW0"/>
<sequence>MEITGRSYCSLSGKRTTAFLFDSRAPAKTMKPPKKSVKMPRQSPPAATRRHHVCVR</sequence>
<evidence type="ECO:0000313" key="3">
    <source>
        <dbReference type="Proteomes" id="UP000244005"/>
    </source>
</evidence>
<protein>
    <submittedName>
        <fullName evidence="2">Uncharacterized protein</fullName>
    </submittedName>
</protein>
<reference evidence="3" key="1">
    <citation type="journal article" date="2017" name="Cell">
        <title>Insights into land plant evolution garnered from the Marchantia polymorpha genome.</title>
        <authorList>
            <person name="Bowman J.L."/>
            <person name="Kohchi T."/>
            <person name="Yamato K.T."/>
            <person name="Jenkins J."/>
            <person name="Shu S."/>
            <person name="Ishizaki K."/>
            <person name="Yamaoka S."/>
            <person name="Nishihama R."/>
            <person name="Nakamura Y."/>
            <person name="Berger F."/>
            <person name="Adam C."/>
            <person name="Aki S.S."/>
            <person name="Althoff F."/>
            <person name="Araki T."/>
            <person name="Arteaga-Vazquez M.A."/>
            <person name="Balasubrmanian S."/>
            <person name="Barry K."/>
            <person name="Bauer D."/>
            <person name="Boehm C.R."/>
            <person name="Briginshaw L."/>
            <person name="Caballero-Perez J."/>
            <person name="Catarino B."/>
            <person name="Chen F."/>
            <person name="Chiyoda S."/>
            <person name="Chovatia M."/>
            <person name="Davies K.M."/>
            <person name="Delmans M."/>
            <person name="Demura T."/>
            <person name="Dierschke T."/>
            <person name="Dolan L."/>
            <person name="Dorantes-Acosta A.E."/>
            <person name="Eklund D.M."/>
            <person name="Florent S.N."/>
            <person name="Flores-Sandoval E."/>
            <person name="Fujiyama A."/>
            <person name="Fukuzawa H."/>
            <person name="Galik B."/>
            <person name="Grimanelli D."/>
            <person name="Grimwood J."/>
            <person name="Grossniklaus U."/>
            <person name="Hamada T."/>
            <person name="Haseloff J."/>
            <person name="Hetherington A.J."/>
            <person name="Higo A."/>
            <person name="Hirakawa Y."/>
            <person name="Hundley H.N."/>
            <person name="Ikeda Y."/>
            <person name="Inoue K."/>
            <person name="Inoue S.I."/>
            <person name="Ishida S."/>
            <person name="Jia Q."/>
            <person name="Kakita M."/>
            <person name="Kanazawa T."/>
            <person name="Kawai Y."/>
            <person name="Kawashima T."/>
            <person name="Kennedy M."/>
            <person name="Kinose K."/>
            <person name="Kinoshita T."/>
            <person name="Kohara Y."/>
            <person name="Koide E."/>
            <person name="Komatsu K."/>
            <person name="Kopischke S."/>
            <person name="Kubo M."/>
            <person name="Kyozuka J."/>
            <person name="Lagercrantz U."/>
            <person name="Lin S.S."/>
            <person name="Lindquist E."/>
            <person name="Lipzen A.M."/>
            <person name="Lu C.W."/>
            <person name="De Luna E."/>
            <person name="Martienssen R.A."/>
            <person name="Minamino N."/>
            <person name="Mizutani M."/>
            <person name="Mizutani M."/>
            <person name="Mochizuki N."/>
            <person name="Monte I."/>
            <person name="Mosher R."/>
            <person name="Nagasaki H."/>
            <person name="Nakagami H."/>
            <person name="Naramoto S."/>
            <person name="Nishitani K."/>
            <person name="Ohtani M."/>
            <person name="Okamoto T."/>
            <person name="Okumura M."/>
            <person name="Phillips J."/>
            <person name="Pollak B."/>
            <person name="Reinders A."/>
            <person name="Rovekamp M."/>
            <person name="Sano R."/>
            <person name="Sawa S."/>
            <person name="Schmid M.W."/>
            <person name="Shirakawa M."/>
            <person name="Solano R."/>
            <person name="Spunde A."/>
            <person name="Suetsugu N."/>
            <person name="Sugano S."/>
            <person name="Sugiyama A."/>
            <person name="Sun R."/>
            <person name="Suzuki Y."/>
            <person name="Takenaka M."/>
            <person name="Takezawa D."/>
            <person name="Tomogane H."/>
            <person name="Tsuzuki M."/>
            <person name="Ueda T."/>
            <person name="Umeda M."/>
            <person name="Ward J.M."/>
            <person name="Watanabe Y."/>
            <person name="Yazaki K."/>
            <person name="Yokoyama R."/>
            <person name="Yoshitake Y."/>
            <person name="Yotsui I."/>
            <person name="Zachgo S."/>
            <person name="Schmutz J."/>
        </authorList>
    </citation>
    <scope>NUCLEOTIDE SEQUENCE [LARGE SCALE GENOMIC DNA]</scope>
    <source>
        <strain evidence="3">Tak-1</strain>
    </source>
</reference>
<accession>A0A2R6XPW0</accession>
<dbReference type="Proteomes" id="UP000244005">
    <property type="component" value="Unassembled WGS sequence"/>
</dbReference>
<feature type="region of interest" description="Disordered" evidence="1">
    <location>
        <begin position="26"/>
        <end position="56"/>
    </location>
</feature>
<evidence type="ECO:0000313" key="2">
    <source>
        <dbReference type="EMBL" id="PTQ48144.1"/>
    </source>
</evidence>
<gene>
    <name evidence="2" type="ORF">MARPO_0006s0171</name>
</gene>
<name>A0A2R6XPW0_MARPO</name>
<organism evidence="2 3">
    <name type="scientific">Marchantia polymorpha</name>
    <name type="common">Common liverwort</name>
    <name type="synonym">Marchantia aquatica</name>
    <dbReference type="NCBI Taxonomy" id="3197"/>
    <lineage>
        <taxon>Eukaryota</taxon>
        <taxon>Viridiplantae</taxon>
        <taxon>Streptophyta</taxon>
        <taxon>Embryophyta</taxon>
        <taxon>Marchantiophyta</taxon>
        <taxon>Marchantiopsida</taxon>
        <taxon>Marchantiidae</taxon>
        <taxon>Marchantiales</taxon>
        <taxon>Marchantiaceae</taxon>
        <taxon>Marchantia</taxon>
    </lineage>
</organism>
<evidence type="ECO:0000256" key="1">
    <source>
        <dbReference type="SAM" id="MobiDB-lite"/>
    </source>
</evidence>
<dbReference type="Gramene" id="Mp3g06980.1">
    <property type="protein sequence ID" value="Mp3g06980.1.cds"/>
    <property type="gene ID" value="Mp3g06980"/>
</dbReference>